<dbReference type="Pfam" id="PF00005">
    <property type="entry name" value="ABC_tran"/>
    <property type="match status" value="1"/>
</dbReference>
<dbReference type="SMART" id="SM00382">
    <property type="entry name" value="AAA"/>
    <property type="match status" value="1"/>
</dbReference>
<dbReference type="RefSeq" id="WP_125485141.1">
    <property type="nucleotide sequence ID" value="NZ_RSDW01000001.1"/>
</dbReference>
<comment type="caution">
    <text evidence="12">The sequence shown here is derived from an EMBL/GenBank/DDBJ whole genome shotgun (WGS) entry which is preliminary data.</text>
</comment>
<evidence type="ECO:0000256" key="5">
    <source>
        <dbReference type="ARBA" id="ARBA00022741"/>
    </source>
</evidence>
<evidence type="ECO:0000256" key="9">
    <source>
        <dbReference type="SAM" id="Phobius"/>
    </source>
</evidence>
<dbReference type="PANTHER" id="PTHR43394:SF1">
    <property type="entry name" value="ATP-BINDING CASSETTE SUB-FAMILY B MEMBER 10, MITOCHONDRIAL"/>
    <property type="match status" value="1"/>
</dbReference>
<keyword evidence="8 9" id="KW-0472">Membrane</keyword>
<dbReference type="InterPro" id="IPR003593">
    <property type="entry name" value="AAA+_ATPase"/>
</dbReference>
<dbReference type="InterPro" id="IPR027417">
    <property type="entry name" value="P-loop_NTPase"/>
</dbReference>
<keyword evidence="7 9" id="KW-1133">Transmembrane helix</keyword>
<feature type="transmembrane region" description="Helical" evidence="9">
    <location>
        <begin position="184"/>
        <end position="206"/>
    </location>
</feature>
<dbReference type="SUPFAM" id="SSF90123">
    <property type="entry name" value="ABC transporter transmembrane region"/>
    <property type="match status" value="1"/>
</dbReference>
<proteinExistence type="predicted"/>
<dbReference type="InterPro" id="IPR011527">
    <property type="entry name" value="ABC1_TM_dom"/>
</dbReference>
<evidence type="ECO:0000256" key="2">
    <source>
        <dbReference type="ARBA" id="ARBA00022448"/>
    </source>
</evidence>
<evidence type="ECO:0000256" key="6">
    <source>
        <dbReference type="ARBA" id="ARBA00022840"/>
    </source>
</evidence>
<protein>
    <submittedName>
        <fullName evidence="12">ATP-binding cassette subfamily B protein</fullName>
    </submittedName>
</protein>
<dbReference type="FunFam" id="3.40.50.300:FF:000221">
    <property type="entry name" value="Multidrug ABC transporter ATP-binding protein"/>
    <property type="match status" value="1"/>
</dbReference>
<accession>A0A3R9QH86</accession>
<dbReference type="GO" id="GO:0016887">
    <property type="term" value="F:ATP hydrolysis activity"/>
    <property type="evidence" value="ECO:0007669"/>
    <property type="project" value="InterPro"/>
</dbReference>
<dbReference type="GO" id="GO:0005524">
    <property type="term" value="F:ATP binding"/>
    <property type="evidence" value="ECO:0007669"/>
    <property type="project" value="UniProtKB-KW"/>
</dbReference>
<dbReference type="PROSITE" id="PS50893">
    <property type="entry name" value="ABC_TRANSPORTER_2"/>
    <property type="match status" value="1"/>
</dbReference>
<feature type="domain" description="ABC transmembrane type-1" evidence="11">
    <location>
        <begin position="41"/>
        <end position="327"/>
    </location>
</feature>
<feature type="transmembrane region" description="Helical" evidence="9">
    <location>
        <begin position="80"/>
        <end position="98"/>
    </location>
</feature>
<dbReference type="PROSITE" id="PS50929">
    <property type="entry name" value="ABC_TM1F"/>
    <property type="match status" value="1"/>
</dbReference>
<dbReference type="PROSITE" id="PS00211">
    <property type="entry name" value="ABC_TRANSPORTER_1"/>
    <property type="match status" value="1"/>
</dbReference>
<dbReference type="InterPro" id="IPR039421">
    <property type="entry name" value="Type_1_exporter"/>
</dbReference>
<dbReference type="GO" id="GO:0015421">
    <property type="term" value="F:ABC-type oligopeptide transporter activity"/>
    <property type="evidence" value="ECO:0007669"/>
    <property type="project" value="TreeGrafter"/>
</dbReference>
<dbReference type="EMBL" id="RSDW01000001">
    <property type="protein sequence ID" value="RSL16546.1"/>
    <property type="molecule type" value="Genomic_DNA"/>
</dbReference>
<feature type="transmembrane region" description="Helical" evidence="9">
    <location>
        <begin position="266"/>
        <end position="289"/>
    </location>
</feature>
<dbReference type="InterPro" id="IPR036640">
    <property type="entry name" value="ABC1_TM_sf"/>
</dbReference>
<evidence type="ECO:0000259" key="10">
    <source>
        <dbReference type="PROSITE" id="PS50893"/>
    </source>
</evidence>
<dbReference type="OrthoDB" id="9806127at2"/>
<dbReference type="InterPro" id="IPR017871">
    <property type="entry name" value="ABC_transporter-like_CS"/>
</dbReference>
<dbReference type="SUPFAM" id="SSF52540">
    <property type="entry name" value="P-loop containing nucleoside triphosphate hydrolases"/>
    <property type="match status" value="1"/>
</dbReference>
<evidence type="ECO:0000313" key="13">
    <source>
        <dbReference type="Proteomes" id="UP000269669"/>
    </source>
</evidence>
<evidence type="ECO:0000256" key="4">
    <source>
        <dbReference type="ARBA" id="ARBA00022692"/>
    </source>
</evidence>
<reference evidence="12 13" key="1">
    <citation type="submission" date="2018-12" db="EMBL/GenBank/DDBJ databases">
        <title>Sequencing of bacterial isolates from soil warming experiment in Harvard Forest, Massachusetts, USA.</title>
        <authorList>
            <person name="Deangelis K."/>
        </authorList>
    </citation>
    <scope>NUCLEOTIDE SEQUENCE [LARGE SCALE GENOMIC DNA]</scope>
    <source>
        <strain evidence="12 13">EB153</strain>
    </source>
</reference>
<dbReference type="Proteomes" id="UP000269669">
    <property type="component" value="Unassembled WGS sequence"/>
</dbReference>
<keyword evidence="4 9" id="KW-0812">Transmembrane</keyword>
<dbReference type="PANTHER" id="PTHR43394">
    <property type="entry name" value="ATP-DEPENDENT PERMEASE MDL1, MITOCHONDRIAL"/>
    <property type="match status" value="1"/>
</dbReference>
<sequence>MSDSSNHVKMESPWLDRLRSLRNVPPVLRILWDSGAVVVTWGIVLRIFVAVLPFGVAKVAQFIINNIAQVLRGEPLGHNFWTLVAIEVGLNVLMGLLTRGIDYSDALLANRYTQHVSVRVMEQAARLDLTTYEDPVFYDRLERARVQATDRLGMIQQMGRLIQQVITTLVFSAALAWASPWLVLLLAIGVLPSFLGETHYAFLGYAKNFRQTPAKRQMDYLRQVAGSREGAKEVKLFGLNKFFTGRFKSLADQIYREDVTLSRSKLIVGGLLGVIGTLGYYGAYIYVIWRTLHGAYDIGQFTFLTTAIQQASSNLQQVFSTASGIADQALFLTDLIAFFEMEPTVHSKPDGLRMPSPVSRGFEFRNVSFAYPGTERRVLKDFNLTLAPGERIALIGENGQGKTTVVKLITRLYDPTEGQILLEGVDLREYSLEELHSHIGVIFQDFVRFEMTARENIAVGQIEQMQNQTGIEVAAHKSLADTVVDHLAGGYDQMLGRRFEGGVELSGGEWQKIALARAYLRDADLLILDEPTAALDARSELEVFERFAELTEGKMALLISHRFSTVKMADRIVVLSGGRLIEEGNHQQLMSKGGVYAGMFEMQAASYR</sequence>
<evidence type="ECO:0000256" key="1">
    <source>
        <dbReference type="ARBA" id="ARBA00004651"/>
    </source>
</evidence>
<dbReference type="GO" id="GO:0005886">
    <property type="term" value="C:plasma membrane"/>
    <property type="evidence" value="ECO:0007669"/>
    <property type="project" value="UniProtKB-SubCell"/>
</dbReference>
<evidence type="ECO:0000313" key="12">
    <source>
        <dbReference type="EMBL" id="RSL16546.1"/>
    </source>
</evidence>
<comment type="subcellular location">
    <subcellularLocation>
        <location evidence="1">Cell membrane</location>
        <topology evidence="1">Multi-pass membrane protein</topology>
    </subcellularLocation>
</comment>
<evidence type="ECO:0000256" key="7">
    <source>
        <dbReference type="ARBA" id="ARBA00022989"/>
    </source>
</evidence>
<evidence type="ECO:0000256" key="3">
    <source>
        <dbReference type="ARBA" id="ARBA00022475"/>
    </source>
</evidence>
<feature type="domain" description="ABC transporter" evidence="10">
    <location>
        <begin position="362"/>
        <end position="602"/>
    </location>
</feature>
<keyword evidence="2" id="KW-0813">Transport</keyword>
<gene>
    <name evidence="12" type="ORF">EDE15_2064</name>
</gene>
<dbReference type="AlphaFoldDB" id="A0A3R9QH86"/>
<dbReference type="InterPro" id="IPR003439">
    <property type="entry name" value="ABC_transporter-like_ATP-bd"/>
</dbReference>
<dbReference type="Gene3D" id="3.40.50.300">
    <property type="entry name" value="P-loop containing nucleotide triphosphate hydrolases"/>
    <property type="match status" value="1"/>
</dbReference>
<name>A0A3R9QH86_9BACT</name>
<evidence type="ECO:0000256" key="8">
    <source>
        <dbReference type="ARBA" id="ARBA00023136"/>
    </source>
</evidence>
<evidence type="ECO:0000259" key="11">
    <source>
        <dbReference type="PROSITE" id="PS50929"/>
    </source>
</evidence>
<keyword evidence="3" id="KW-1003">Cell membrane</keyword>
<feature type="transmembrane region" description="Helical" evidence="9">
    <location>
        <begin position="161"/>
        <end position="178"/>
    </location>
</feature>
<dbReference type="Gene3D" id="1.20.1560.10">
    <property type="entry name" value="ABC transporter type 1, transmembrane domain"/>
    <property type="match status" value="1"/>
</dbReference>
<organism evidence="12 13">
    <name type="scientific">Edaphobacter aggregans</name>
    <dbReference type="NCBI Taxonomy" id="570835"/>
    <lineage>
        <taxon>Bacteria</taxon>
        <taxon>Pseudomonadati</taxon>
        <taxon>Acidobacteriota</taxon>
        <taxon>Terriglobia</taxon>
        <taxon>Terriglobales</taxon>
        <taxon>Acidobacteriaceae</taxon>
        <taxon>Edaphobacter</taxon>
    </lineage>
</organism>
<keyword evidence="6 12" id="KW-0067">ATP-binding</keyword>
<keyword evidence="13" id="KW-1185">Reference proteome</keyword>
<keyword evidence="5" id="KW-0547">Nucleotide-binding</keyword>